<evidence type="ECO:0000313" key="1">
    <source>
        <dbReference type="EMBL" id="ROU04140.1"/>
    </source>
</evidence>
<comment type="caution">
    <text evidence="1">The sequence shown here is derived from an EMBL/GenBank/DDBJ whole genome shotgun (WGS) entry which is preliminary data.</text>
</comment>
<evidence type="ECO:0000313" key="2">
    <source>
        <dbReference type="Proteomes" id="UP000268016"/>
    </source>
</evidence>
<accession>A0A3N2R9J1</accession>
<keyword evidence="2" id="KW-1185">Reference proteome</keyword>
<dbReference type="OrthoDB" id="7877306at2"/>
<organism evidence="1 2">
    <name type="scientific">Histidinibacterium lentulum</name>
    <dbReference type="NCBI Taxonomy" id="2480588"/>
    <lineage>
        <taxon>Bacteria</taxon>
        <taxon>Pseudomonadati</taxon>
        <taxon>Pseudomonadota</taxon>
        <taxon>Alphaproteobacteria</taxon>
        <taxon>Rhodobacterales</taxon>
        <taxon>Paracoccaceae</taxon>
        <taxon>Histidinibacterium</taxon>
    </lineage>
</organism>
<sequence>MAVTFHFIPGGLVYVRYLYHVDTAETLRAFAAYARHPERTPGQPQLVDLSAIESFDDDLVSVMKLQAEKASLFREHDENTLVVYYAPTPVSYRMARISQRSWEGLPGVTVAIAEDEIGALELLGRSERSFADLRLPA</sequence>
<dbReference type="RefSeq" id="WP_123640546.1">
    <property type="nucleotide sequence ID" value="NZ_ML119081.1"/>
</dbReference>
<name>A0A3N2R9J1_9RHOB</name>
<dbReference type="Proteomes" id="UP000268016">
    <property type="component" value="Unassembled WGS sequence"/>
</dbReference>
<reference evidence="1 2" key="1">
    <citation type="submission" date="2018-10" db="EMBL/GenBank/DDBJ databases">
        <title>Histidinibacterium lentulum gen. nov., sp. nov., a marine bacterium from the culture broth of Picochlorum sp. 122.</title>
        <authorList>
            <person name="Wang G."/>
        </authorList>
    </citation>
    <scope>NUCLEOTIDE SEQUENCE [LARGE SCALE GENOMIC DNA]</scope>
    <source>
        <strain evidence="1 2">B17</strain>
    </source>
</reference>
<proteinExistence type="predicted"/>
<dbReference type="EMBL" id="RDRB01000001">
    <property type="protein sequence ID" value="ROU04140.1"/>
    <property type="molecule type" value="Genomic_DNA"/>
</dbReference>
<gene>
    <name evidence="1" type="ORF">EAT49_01705</name>
</gene>
<protein>
    <submittedName>
        <fullName evidence="1">Uncharacterized protein</fullName>
    </submittedName>
</protein>
<dbReference type="AlphaFoldDB" id="A0A3N2R9J1"/>